<keyword evidence="1" id="KW-0004">4Fe-4S</keyword>
<protein>
    <submittedName>
        <fullName evidence="7">Hydrogenase</fullName>
    </submittedName>
</protein>
<evidence type="ECO:0000256" key="3">
    <source>
        <dbReference type="ARBA" id="ARBA00023004"/>
    </source>
</evidence>
<dbReference type="PROSITE" id="PS00198">
    <property type="entry name" value="4FE4S_FER_1"/>
    <property type="match status" value="2"/>
</dbReference>
<accession>A0A2G3DTC0</accession>
<sequence>MGQFLPFTKQVLKNLFSAPATTQYPFVAREYPERTRGHVDIDKDNCILCGMCMRSCPPGAINVDRAGKTWTINRFDCVQCGYCVEKCPKKCLSITPGYQEPGPEKVNYSVDVPYEPPKPAAKPAAPAGAAAPAQAAKPAEAPAPQA</sequence>
<evidence type="ECO:0000256" key="4">
    <source>
        <dbReference type="ARBA" id="ARBA00023014"/>
    </source>
</evidence>
<name>A0A2G3DTC0_9FIRM</name>
<dbReference type="InterPro" id="IPR017896">
    <property type="entry name" value="4Fe4S_Fe-S-bd"/>
</dbReference>
<evidence type="ECO:0000313" key="8">
    <source>
        <dbReference type="EMBL" id="PHU39290.1"/>
    </source>
</evidence>
<comment type="caution">
    <text evidence="7">The sequence shown here is derived from an EMBL/GenBank/DDBJ whole genome shotgun (WGS) entry which is preliminary data.</text>
</comment>
<dbReference type="InterPro" id="IPR017900">
    <property type="entry name" value="4Fe4S_Fe_S_CS"/>
</dbReference>
<keyword evidence="4" id="KW-0411">Iron-sulfur</keyword>
<keyword evidence="9" id="KW-1185">Reference proteome</keyword>
<dbReference type="EMBL" id="PDYF01000031">
    <property type="protein sequence ID" value="PHU34130.1"/>
    <property type="molecule type" value="Genomic_DNA"/>
</dbReference>
<dbReference type="Gene3D" id="3.30.70.20">
    <property type="match status" value="2"/>
</dbReference>
<evidence type="ECO:0000256" key="1">
    <source>
        <dbReference type="ARBA" id="ARBA00022485"/>
    </source>
</evidence>
<dbReference type="PROSITE" id="PS51379">
    <property type="entry name" value="4FE4S_FER_2"/>
    <property type="match status" value="2"/>
</dbReference>
<dbReference type="InterPro" id="IPR050572">
    <property type="entry name" value="Fe-S_Ferredoxin"/>
</dbReference>
<dbReference type="RefSeq" id="WP_090153543.1">
    <property type="nucleotide sequence ID" value="NZ_PDYF01000031.1"/>
</dbReference>
<organism evidence="7 10">
    <name type="scientific">Pseudobutyrivibrio ruminis</name>
    <dbReference type="NCBI Taxonomy" id="46206"/>
    <lineage>
        <taxon>Bacteria</taxon>
        <taxon>Bacillati</taxon>
        <taxon>Bacillota</taxon>
        <taxon>Clostridia</taxon>
        <taxon>Lachnospirales</taxon>
        <taxon>Lachnospiraceae</taxon>
        <taxon>Pseudobutyrivibrio</taxon>
    </lineage>
</organism>
<keyword evidence="3" id="KW-0408">Iron</keyword>
<evidence type="ECO:0000313" key="9">
    <source>
        <dbReference type="Proteomes" id="UP000224317"/>
    </source>
</evidence>
<dbReference type="PANTHER" id="PTHR43687:SF1">
    <property type="entry name" value="FERREDOXIN III"/>
    <property type="match status" value="1"/>
</dbReference>
<dbReference type="SUPFAM" id="SSF54862">
    <property type="entry name" value="4Fe-4S ferredoxins"/>
    <property type="match status" value="1"/>
</dbReference>
<dbReference type="STRING" id="46206.SAMN02910377_00074"/>
<dbReference type="AlphaFoldDB" id="A0A2G3DTC0"/>
<dbReference type="Pfam" id="PF13237">
    <property type="entry name" value="Fer4_10"/>
    <property type="match status" value="1"/>
</dbReference>
<feature type="region of interest" description="Disordered" evidence="5">
    <location>
        <begin position="97"/>
        <end position="146"/>
    </location>
</feature>
<dbReference type="EMBL" id="PDYH01000057">
    <property type="protein sequence ID" value="PHU39290.1"/>
    <property type="molecule type" value="Genomic_DNA"/>
</dbReference>
<gene>
    <name evidence="8" type="ORF">CSX00_11875</name>
    <name evidence="7" type="ORF">CSX01_11215</name>
</gene>
<evidence type="ECO:0000259" key="6">
    <source>
        <dbReference type="PROSITE" id="PS51379"/>
    </source>
</evidence>
<feature type="compositionally biased region" description="Low complexity" evidence="5">
    <location>
        <begin position="121"/>
        <end position="146"/>
    </location>
</feature>
<reference evidence="7" key="1">
    <citation type="submission" date="2017-10" db="EMBL/GenBank/DDBJ databases">
        <title>Resolving the taxonomy of Roseburia spp., Eubacterium rectale and Agathobacter spp. through phylogenomic analysis.</title>
        <authorList>
            <person name="Sheridan P.O."/>
            <person name="Walker A.W."/>
            <person name="Duncan S.H."/>
            <person name="Scott K.P."/>
            <person name="Toole P.W.O."/>
            <person name="Luis P."/>
            <person name="Flint H.J."/>
        </authorList>
    </citation>
    <scope>NUCLEOTIDE SEQUENCE [LARGE SCALE GENOMIC DNA]</scope>
    <source>
        <strain evidence="8">JK10</strain>
        <strain evidence="7">JK626</strain>
    </source>
</reference>
<proteinExistence type="predicted"/>
<evidence type="ECO:0000256" key="2">
    <source>
        <dbReference type="ARBA" id="ARBA00022723"/>
    </source>
</evidence>
<dbReference type="GO" id="GO:0046872">
    <property type="term" value="F:metal ion binding"/>
    <property type="evidence" value="ECO:0007669"/>
    <property type="project" value="UniProtKB-KW"/>
</dbReference>
<keyword evidence="2" id="KW-0479">Metal-binding</keyword>
<dbReference type="PANTHER" id="PTHR43687">
    <property type="entry name" value="ADENYLYLSULFATE REDUCTASE, BETA SUBUNIT"/>
    <property type="match status" value="1"/>
</dbReference>
<feature type="domain" description="4Fe-4S ferredoxin-type" evidence="6">
    <location>
        <begin position="68"/>
        <end position="97"/>
    </location>
</feature>
<reference evidence="7" key="2">
    <citation type="submission" date="2017-10" db="EMBL/GenBank/DDBJ databases">
        <authorList>
            <person name="Banno H."/>
            <person name="Chua N.-H."/>
        </authorList>
    </citation>
    <scope>NUCLEOTIDE SEQUENCE [LARGE SCALE GENOMIC DNA]</scope>
    <source>
        <strain evidence="8">JK10</strain>
        <strain evidence="7">JK626</strain>
    </source>
</reference>
<dbReference type="Proteomes" id="UP000225889">
    <property type="component" value="Unassembled WGS sequence"/>
</dbReference>
<evidence type="ECO:0000256" key="5">
    <source>
        <dbReference type="SAM" id="MobiDB-lite"/>
    </source>
</evidence>
<evidence type="ECO:0000313" key="10">
    <source>
        <dbReference type="Proteomes" id="UP000225889"/>
    </source>
</evidence>
<evidence type="ECO:0000313" key="7">
    <source>
        <dbReference type="EMBL" id="PHU34130.1"/>
    </source>
</evidence>
<feature type="domain" description="4Fe-4S ferredoxin-type" evidence="6">
    <location>
        <begin position="37"/>
        <end position="66"/>
    </location>
</feature>
<dbReference type="GO" id="GO:0051539">
    <property type="term" value="F:4 iron, 4 sulfur cluster binding"/>
    <property type="evidence" value="ECO:0007669"/>
    <property type="project" value="UniProtKB-KW"/>
</dbReference>
<dbReference type="Proteomes" id="UP000224317">
    <property type="component" value="Unassembled WGS sequence"/>
</dbReference>